<dbReference type="InterPro" id="IPR001060">
    <property type="entry name" value="FCH_dom"/>
</dbReference>
<dbReference type="PROSITE" id="PS51741">
    <property type="entry name" value="F_BAR"/>
    <property type="match status" value="1"/>
</dbReference>
<proteinExistence type="predicted"/>
<dbReference type="Pfam" id="PF00611">
    <property type="entry name" value="FCH"/>
    <property type="match status" value="1"/>
</dbReference>
<accession>A0A8K0UI68</accession>
<dbReference type="InterPro" id="IPR031160">
    <property type="entry name" value="F_BAR_dom"/>
</dbReference>
<evidence type="ECO:0000256" key="2">
    <source>
        <dbReference type="PROSITE-ProRule" id="PRU01077"/>
    </source>
</evidence>
<keyword evidence="2" id="KW-0175">Coiled coil</keyword>
<dbReference type="SMART" id="SM00324">
    <property type="entry name" value="RhoGAP"/>
    <property type="match status" value="1"/>
</dbReference>
<dbReference type="EMBL" id="JAEVFJ010000042">
    <property type="protein sequence ID" value="KAH8086647.1"/>
    <property type="molecule type" value="Genomic_DNA"/>
</dbReference>
<feature type="region of interest" description="Disordered" evidence="3">
    <location>
        <begin position="585"/>
        <end position="608"/>
    </location>
</feature>
<dbReference type="SUPFAM" id="SSF48350">
    <property type="entry name" value="GTPase activation domain, GAP"/>
    <property type="match status" value="1"/>
</dbReference>
<dbReference type="AlphaFoldDB" id="A0A8K0UI68"/>
<feature type="region of interest" description="Disordered" evidence="3">
    <location>
        <begin position="1"/>
        <end position="20"/>
    </location>
</feature>
<keyword evidence="7" id="KW-1185">Reference proteome</keyword>
<feature type="compositionally biased region" description="Polar residues" evidence="3">
    <location>
        <begin position="796"/>
        <end position="805"/>
    </location>
</feature>
<dbReference type="InterPro" id="IPR050729">
    <property type="entry name" value="Rho-GAP"/>
</dbReference>
<feature type="compositionally biased region" description="Polar residues" evidence="3">
    <location>
        <begin position="664"/>
        <end position="692"/>
    </location>
</feature>
<feature type="compositionally biased region" description="Low complexity" evidence="3">
    <location>
        <begin position="822"/>
        <end position="833"/>
    </location>
</feature>
<dbReference type="GO" id="GO:0005096">
    <property type="term" value="F:GTPase activator activity"/>
    <property type="evidence" value="ECO:0007669"/>
    <property type="project" value="UniProtKB-KW"/>
</dbReference>
<feature type="domain" description="F-BAR" evidence="5">
    <location>
        <begin position="33"/>
        <end position="351"/>
    </location>
</feature>
<dbReference type="Proteomes" id="UP000813824">
    <property type="component" value="Unassembled WGS sequence"/>
</dbReference>
<dbReference type="GO" id="GO:0007165">
    <property type="term" value="P:signal transduction"/>
    <property type="evidence" value="ECO:0007669"/>
    <property type="project" value="InterPro"/>
</dbReference>
<dbReference type="SUPFAM" id="SSF103657">
    <property type="entry name" value="BAR/IMD domain-like"/>
    <property type="match status" value="1"/>
</dbReference>
<name>A0A8K0UI68_9AGAR</name>
<organism evidence="6 7">
    <name type="scientific">Cristinia sonorae</name>
    <dbReference type="NCBI Taxonomy" id="1940300"/>
    <lineage>
        <taxon>Eukaryota</taxon>
        <taxon>Fungi</taxon>
        <taxon>Dikarya</taxon>
        <taxon>Basidiomycota</taxon>
        <taxon>Agaricomycotina</taxon>
        <taxon>Agaricomycetes</taxon>
        <taxon>Agaricomycetidae</taxon>
        <taxon>Agaricales</taxon>
        <taxon>Pleurotineae</taxon>
        <taxon>Stephanosporaceae</taxon>
        <taxon>Cristinia</taxon>
    </lineage>
</organism>
<evidence type="ECO:0000259" key="4">
    <source>
        <dbReference type="PROSITE" id="PS50238"/>
    </source>
</evidence>
<reference evidence="6" key="1">
    <citation type="journal article" date="2021" name="New Phytol.">
        <title>Evolutionary innovations through gain and loss of genes in the ectomycorrhizal Boletales.</title>
        <authorList>
            <person name="Wu G."/>
            <person name="Miyauchi S."/>
            <person name="Morin E."/>
            <person name="Kuo A."/>
            <person name="Drula E."/>
            <person name="Varga T."/>
            <person name="Kohler A."/>
            <person name="Feng B."/>
            <person name="Cao Y."/>
            <person name="Lipzen A."/>
            <person name="Daum C."/>
            <person name="Hundley H."/>
            <person name="Pangilinan J."/>
            <person name="Johnson J."/>
            <person name="Barry K."/>
            <person name="LaButti K."/>
            <person name="Ng V."/>
            <person name="Ahrendt S."/>
            <person name="Min B."/>
            <person name="Choi I.G."/>
            <person name="Park H."/>
            <person name="Plett J.M."/>
            <person name="Magnuson J."/>
            <person name="Spatafora J.W."/>
            <person name="Nagy L.G."/>
            <person name="Henrissat B."/>
            <person name="Grigoriev I.V."/>
            <person name="Yang Z.L."/>
            <person name="Xu J."/>
            <person name="Martin F.M."/>
        </authorList>
    </citation>
    <scope>NUCLEOTIDE SEQUENCE</scope>
    <source>
        <strain evidence="6">KKN 215</strain>
    </source>
</reference>
<gene>
    <name evidence="6" type="ORF">BXZ70DRAFT_956370</name>
</gene>
<dbReference type="Pfam" id="PF00620">
    <property type="entry name" value="RhoGAP"/>
    <property type="match status" value="1"/>
</dbReference>
<evidence type="ECO:0000313" key="7">
    <source>
        <dbReference type="Proteomes" id="UP000813824"/>
    </source>
</evidence>
<dbReference type="Gene3D" id="1.20.1270.60">
    <property type="entry name" value="Arfaptin homology (AH) domain/BAR domain"/>
    <property type="match status" value="1"/>
</dbReference>
<evidence type="ECO:0000259" key="5">
    <source>
        <dbReference type="PROSITE" id="PS51741"/>
    </source>
</evidence>
<feature type="compositionally biased region" description="Polar residues" evidence="3">
    <location>
        <begin position="213"/>
        <end position="226"/>
    </location>
</feature>
<feature type="region of interest" description="Disordered" evidence="3">
    <location>
        <begin position="622"/>
        <end position="700"/>
    </location>
</feature>
<dbReference type="OrthoDB" id="79452at2759"/>
<dbReference type="Gene3D" id="1.10.555.10">
    <property type="entry name" value="Rho GTPase activation protein"/>
    <property type="match status" value="1"/>
</dbReference>
<feature type="compositionally biased region" description="Low complexity" evidence="3">
    <location>
        <begin position="751"/>
        <end position="787"/>
    </location>
</feature>
<dbReference type="CDD" id="cd00159">
    <property type="entry name" value="RhoGAP"/>
    <property type="match status" value="1"/>
</dbReference>
<feature type="domain" description="Rho-GAP" evidence="4">
    <location>
        <begin position="388"/>
        <end position="583"/>
    </location>
</feature>
<feature type="compositionally biased region" description="Low complexity" evidence="3">
    <location>
        <begin position="622"/>
        <end position="631"/>
    </location>
</feature>
<dbReference type="PANTHER" id="PTHR23176:SF134">
    <property type="entry name" value="RHO-TYPE GTPASE-ACTIVATING PROTEIN"/>
    <property type="match status" value="1"/>
</dbReference>
<feature type="compositionally biased region" description="Pro residues" evidence="3">
    <location>
        <begin position="591"/>
        <end position="605"/>
    </location>
</feature>
<comment type="caution">
    <text evidence="6">The sequence shown here is derived from an EMBL/GenBank/DDBJ whole genome shotgun (WGS) entry which is preliminary data.</text>
</comment>
<keyword evidence="1" id="KW-0343">GTPase activation</keyword>
<dbReference type="InterPro" id="IPR000198">
    <property type="entry name" value="RhoGAP_dom"/>
</dbReference>
<dbReference type="GO" id="GO:0005737">
    <property type="term" value="C:cytoplasm"/>
    <property type="evidence" value="ECO:0007669"/>
    <property type="project" value="TreeGrafter"/>
</dbReference>
<protein>
    <submittedName>
        <fullName evidence="6">RhoGAP-domain-containing protein</fullName>
    </submittedName>
</protein>
<feature type="compositionally biased region" description="Basic and acidic residues" evidence="3">
    <location>
        <begin position="652"/>
        <end position="663"/>
    </location>
</feature>
<feature type="compositionally biased region" description="Pro residues" evidence="3">
    <location>
        <begin position="1"/>
        <end position="11"/>
    </location>
</feature>
<dbReference type="PROSITE" id="PS50238">
    <property type="entry name" value="RHOGAP"/>
    <property type="match status" value="1"/>
</dbReference>
<feature type="region of interest" description="Disordered" evidence="3">
    <location>
        <begin position="207"/>
        <end position="226"/>
    </location>
</feature>
<sequence length="880" mass="97246">MSSPENPPPPRTSASEPPLTSPVTLFDAHLRFLSDSYIGFFQERKRIEEIYVDSLLKLHRKCKSIDQYLDERIENSTARGAWGEIRDNVEREADTRVAFITTLNTDVISPLLSLKETQERIRKRIRVDLKEAIASHSDYAENVYPKLKRAYLKKSQEVEDLKTAASQAPPMTPLPTSDSNFTNVKPTHPPPTRPIVTAPQPLRPLERRASGSVPITRNRSPSSSTTLQDLAHQGKKHMNQLMTFLDKNNVKDTLSGRSDTALRSVRAKREADEADKEYRKSVHYLETLRIRRVKLLESGYNSLESFIRESSETVKHVLERYTDNLSATAATQSQLCGHARRTVEMISPERDTLLISNHIPRLLATATPKPVYYYNYTVGECKDLIFGVSLVDYATSRALPEGEIPKIVKLCIKEIDERGLNTEGIYRVSGRHALVLDLQHKIERNEAGFAFHQTHDDVFAISSLLKLYLRELPEPVFKFSLQDRVQHTEAMEEHVLNDFVLLRSKIRRLPPVHQATLKAIVEHLSRVAARAEKNKMDARNLAISFGTVIFGEDDMPKGNDLLNIQSWKDTLMEDLITHSATLFQHSSNQSPPLPPAPLGEAPPPVTYGSTHTRVAKVVHPVQPAQPVQPVQPMLPPRPLSPRSQDPYVIRTTHSEGPHRKNASEDFTPQLPSNPANSIHPSLRSGATASPARQSLPPPSRSAKYFEEQVPYAQYADTTLLSAPPGAAPSSPRKRDQIPLSSPLASPWSDGAATPSTITPSASTRTASQESPTSTSSSLALDHSSLGHSEGHDKRSTGSSAISTNARPPPASPQLPSRLQVMSSVPSSTSSTETAVPGSEVLPPTPPRFSSPDPPSPAATSDTGTIESYVDARRGSMSSIE</sequence>
<feature type="region of interest" description="Disordered" evidence="3">
    <location>
        <begin position="719"/>
        <end position="880"/>
    </location>
</feature>
<evidence type="ECO:0000313" key="6">
    <source>
        <dbReference type="EMBL" id="KAH8086647.1"/>
    </source>
</evidence>
<feature type="compositionally biased region" description="Pro residues" evidence="3">
    <location>
        <begin position="842"/>
        <end position="856"/>
    </location>
</feature>
<feature type="compositionally biased region" description="Polar residues" evidence="3">
    <location>
        <begin position="174"/>
        <end position="185"/>
    </location>
</feature>
<feature type="region of interest" description="Disordered" evidence="3">
    <location>
        <begin position="163"/>
        <end position="202"/>
    </location>
</feature>
<dbReference type="InterPro" id="IPR008936">
    <property type="entry name" value="Rho_GTPase_activation_prot"/>
</dbReference>
<dbReference type="PANTHER" id="PTHR23176">
    <property type="entry name" value="RHO/RAC/CDC GTPASE-ACTIVATING PROTEIN"/>
    <property type="match status" value="1"/>
</dbReference>
<feature type="compositionally biased region" description="Low complexity" evidence="3">
    <location>
        <begin position="721"/>
        <end position="730"/>
    </location>
</feature>
<evidence type="ECO:0000256" key="1">
    <source>
        <dbReference type="ARBA" id="ARBA00022468"/>
    </source>
</evidence>
<dbReference type="InterPro" id="IPR027267">
    <property type="entry name" value="AH/BAR_dom_sf"/>
</dbReference>
<evidence type="ECO:0000256" key="3">
    <source>
        <dbReference type="SAM" id="MobiDB-lite"/>
    </source>
</evidence>